<dbReference type="Pfam" id="PF01150">
    <property type="entry name" value="GDA1_CD39"/>
    <property type="match status" value="1"/>
</dbReference>
<dbReference type="EMBL" id="SBHS01000001">
    <property type="protein sequence ID" value="TWU78919.1"/>
    <property type="molecule type" value="Genomic_DNA"/>
</dbReference>
<dbReference type="GO" id="GO:0046036">
    <property type="term" value="P:CTP metabolic process"/>
    <property type="evidence" value="ECO:0007669"/>
    <property type="project" value="TreeGrafter"/>
</dbReference>
<dbReference type="OMA" id="HESIGFM"/>
<gene>
    <name evidence="8" type="primary">YND1</name>
    <name evidence="8" type="ORF">ED733_007922</name>
    <name evidence="7" type="ORF">NOR_03029</name>
</gene>
<keyword evidence="4" id="KW-0547">Nucleotide-binding</keyword>
<feature type="region of interest" description="Disordered" evidence="6">
    <location>
        <begin position="480"/>
        <end position="503"/>
    </location>
</feature>
<reference evidence="7 9" key="1">
    <citation type="journal article" date="2016" name="Genome Biol. Evol.">
        <title>Divergent and convergent evolution of fungal pathogenicity.</title>
        <authorList>
            <person name="Shang Y."/>
            <person name="Xiao G."/>
            <person name="Zheng P."/>
            <person name="Cen K."/>
            <person name="Zhan S."/>
            <person name="Wang C."/>
        </authorList>
    </citation>
    <scope>NUCLEOTIDE SEQUENCE [LARGE SCALE GENOMIC DNA]</scope>
    <source>
        <strain evidence="7 9">RCEF 4871</strain>
    </source>
</reference>
<dbReference type="STRING" id="1081105.A0A167G888"/>
<dbReference type="PROSITE" id="PS01238">
    <property type="entry name" value="GDA1_CD39_NTPASE"/>
    <property type="match status" value="1"/>
</dbReference>
<evidence type="ECO:0000256" key="3">
    <source>
        <dbReference type="PIRSR" id="PIRSR600407-1"/>
    </source>
</evidence>
<dbReference type="PANTHER" id="PTHR11782:SF121">
    <property type="entry name" value="NUCLEOSIDE-DIPHOSPHATASE MIG-23"/>
    <property type="match status" value="1"/>
</dbReference>
<evidence type="ECO:0000256" key="2">
    <source>
        <dbReference type="ARBA" id="ARBA00022801"/>
    </source>
</evidence>
<reference evidence="10" key="2">
    <citation type="submission" date="2018-12" db="EMBL/GenBank/DDBJ databases">
        <title>The complete genome of Metarhizium rileyi, a key fungal pathogen of Lepidoptera.</title>
        <authorList>
            <person name="Binneck E."/>
            <person name="Lastra C.C.L."/>
            <person name="Sosa-Gomez D.R."/>
        </authorList>
    </citation>
    <scope>NUCLEOTIDE SEQUENCE [LARGE SCALE GENOMIC DNA]</scope>
    <source>
        <strain evidence="10">Cep018-CH2</strain>
    </source>
</reference>
<feature type="binding site" evidence="4">
    <location>
        <begin position="181"/>
        <end position="185"/>
    </location>
    <ligand>
        <name>ATP</name>
        <dbReference type="ChEBI" id="CHEBI:30616"/>
    </ligand>
</feature>
<dbReference type="GO" id="GO:0016020">
    <property type="term" value="C:membrane"/>
    <property type="evidence" value="ECO:0007669"/>
    <property type="project" value="TreeGrafter"/>
</dbReference>
<feature type="active site" description="Proton acceptor" evidence="3">
    <location>
        <position position="144"/>
    </location>
</feature>
<organism evidence="7 9">
    <name type="scientific">Metarhizium rileyi (strain RCEF 4871)</name>
    <name type="common">Nomuraea rileyi</name>
    <dbReference type="NCBI Taxonomy" id="1649241"/>
    <lineage>
        <taxon>Eukaryota</taxon>
        <taxon>Fungi</taxon>
        <taxon>Dikarya</taxon>
        <taxon>Ascomycota</taxon>
        <taxon>Pezizomycotina</taxon>
        <taxon>Sordariomycetes</taxon>
        <taxon>Hypocreomycetidae</taxon>
        <taxon>Hypocreales</taxon>
        <taxon>Clavicipitaceae</taxon>
        <taxon>Metarhizium</taxon>
    </lineage>
</organism>
<evidence type="ECO:0000313" key="8">
    <source>
        <dbReference type="EMBL" id="TWU78919.1"/>
    </source>
</evidence>
<evidence type="ECO:0000256" key="4">
    <source>
        <dbReference type="PIRSR" id="PIRSR600407-2"/>
    </source>
</evidence>
<dbReference type="Proteomes" id="UP000243498">
    <property type="component" value="Unassembled WGS sequence"/>
</dbReference>
<evidence type="ECO:0000256" key="1">
    <source>
        <dbReference type="ARBA" id="ARBA00009283"/>
    </source>
</evidence>
<dbReference type="PANTHER" id="PTHR11782">
    <property type="entry name" value="ADENOSINE/GUANOSINE DIPHOSPHATASE"/>
    <property type="match status" value="1"/>
</dbReference>
<proteinExistence type="inferred from homology"/>
<evidence type="ECO:0000256" key="5">
    <source>
        <dbReference type="RuleBase" id="RU003833"/>
    </source>
</evidence>
<dbReference type="InterPro" id="IPR000407">
    <property type="entry name" value="GDA1_CD39_NTPase"/>
</dbReference>
<comment type="caution">
    <text evidence="7">The sequence shown here is derived from an EMBL/GenBank/DDBJ whole genome shotgun (WGS) entry which is preliminary data.</text>
</comment>
<comment type="similarity">
    <text evidence="1 5">Belongs to the GDA1/CD39 NTPase family.</text>
</comment>
<dbReference type="Gene3D" id="3.30.420.40">
    <property type="match status" value="1"/>
</dbReference>
<dbReference type="OrthoDB" id="6372431at2759"/>
<evidence type="ECO:0000313" key="10">
    <source>
        <dbReference type="Proteomes" id="UP000317257"/>
    </source>
</evidence>
<evidence type="ECO:0000256" key="6">
    <source>
        <dbReference type="SAM" id="MobiDB-lite"/>
    </source>
</evidence>
<keyword evidence="9" id="KW-1185">Reference proteome</keyword>
<reference evidence="8" key="3">
    <citation type="journal article" date="2019" name="Microbiol. Resour. Announc.">
        <title>Genome Sequence of Metarhizium rileyi, a Microbial Control Agent for Lepidoptera.</title>
        <authorList>
            <person name="Binneck E."/>
            <person name="Lastra C.C.L."/>
            <person name="Sosa-Gomez D.R."/>
        </authorList>
    </citation>
    <scope>NUCLEOTIDE SEQUENCE</scope>
    <source>
        <strain evidence="8">Cep018-CH2</strain>
    </source>
</reference>
<evidence type="ECO:0000313" key="7">
    <source>
        <dbReference type="EMBL" id="OAA46276.1"/>
    </source>
</evidence>
<keyword evidence="2 5" id="KW-0378">Hydrolase</keyword>
<name>A0A167G888_METRR</name>
<dbReference type="GO" id="GO:0005524">
    <property type="term" value="F:ATP binding"/>
    <property type="evidence" value="ECO:0007669"/>
    <property type="project" value="UniProtKB-KW"/>
</dbReference>
<dbReference type="GO" id="GO:0045134">
    <property type="term" value="F:UDP phosphatase activity"/>
    <property type="evidence" value="ECO:0007669"/>
    <property type="project" value="TreeGrafter"/>
</dbReference>
<protein>
    <submittedName>
        <fullName evidence="8">Golgi apyrase</fullName>
    </submittedName>
    <submittedName>
        <fullName evidence="7">Nucleoside phosphatase GDA1/CD39</fullName>
    </submittedName>
</protein>
<dbReference type="Proteomes" id="UP000317257">
    <property type="component" value="Unassembled WGS sequence"/>
</dbReference>
<dbReference type="GO" id="GO:0005794">
    <property type="term" value="C:Golgi apparatus"/>
    <property type="evidence" value="ECO:0007669"/>
    <property type="project" value="TreeGrafter"/>
</dbReference>
<dbReference type="CDD" id="cd24039">
    <property type="entry name" value="ASKHA_NBD_YND1-like"/>
    <property type="match status" value="1"/>
</dbReference>
<dbReference type="GO" id="GO:0006256">
    <property type="term" value="P:UDP catabolic process"/>
    <property type="evidence" value="ECO:0007669"/>
    <property type="project" value="TreeGrafter"/>
</dbReference>
<dbReference type="AlphaFoldDB" id="A0A167G888"/>
<accession>A0A167G888</accession>
<dbReference type="GO" id="GO:0017111">
    <property type="term" value="F:ribonucleoside triphosphate phosphatase activity"/>
    <property type="evidence" value="ECO:0007669"/>
    <property type="project" value="TreeGrafter"/>
</dbReference>
<accession>A0A5C6GPH1</accession>
<evidence type="ECO:0000313" key="9">
    <source>
        <dbReference type="Proteomes" id="UP000243498"/>
    </source>
</evidence>
<sequence length="679" mass="74886">MGKNSQYGVILDAGSSGTRLYVYKWKHPISAINHASSSDLGSLPKLKLKRSQKIHPGIATFADDVASIGPKHLQSLISVALDEVPTENVSKTSIFLMATAGVRLLNKSQQVSLLEGICKYLQMNTDFHIPNCEERVQVISGETEGLYGWIATNYLLGGFDRPKEHTHGKGHHTYGFLDMGGASAQIAFAPNTTETERHAKDLKLVRMRRLDGSSAEYKVFTATWLGFGANKARSRYIESLVESYADSADDIPDPCMPKGLQSPTGENLSLGKPDGKTLIGTGAFDECLKKTYPLLRKDAPCEDHPCLLNGQHVPAIDFEVNHFVGVSEYWHSTHGVFGKAQQVYDLASYQQKVLAFCSREWAAIKSDIVKRKKSTEQKVQEAGEACFKASWLINVLYEGIGIPRLDLESWPRPSFNGTYDRPEKDKQYSFSPFQPINTVNGVEVSWTLGKMVLYASGQVSPHLPSLPVGFGSNIASETPSDFEHAGSVPLTLDSYTDNEDSDPDDRATFENHTLYKILSLMFVALLVAFLLQGPDRRRRVLNIWRRCHSTRKSRAAPGLASKLFGRNVANYERILEQGENTGHELAGCSGDVDGSNGSEGSHANRYNGLGAPKVNMGAFDDARQPSVMDRTGLVIRTESREQLAPKLQMLNAGRKSRAASPTRLKSPLMTPKQAELQQY</sequence>
<dbReference type="EMBL" id="AZHC01000007">
    <property type="protein sequence ID" value="OAA46276.1"/>
    <property type="molecule type" value="Genomic_DNA"/>
</dbReference>
<dbReference type="Gene3D" id="3.30.420.150">
    <property type="entry name" value="Exopolyphosphatase. Domain 2"/>
    <property type="match status" value="1"/>
</dbReference>
<feature type="region of interest" description="Disordered" evidence="6">
    <location>
        <begin position="650"/>
        <end position="679"/>
    </location>
</feature>
<dbReference type="GO" id="GO:0004382">
    <property type="term" value="F:GDP phosphatase activity"/>
    <property type="evidence" value="ECO:0007669"/>
    <property type="project" value="TreeGrafter"/>
</dbReference>
<keyword evidence="4" id="KW-0067">ATP-binding</keyword>